<dbReference type="PROSITE" id="PS01149">
    <property type="entry name" value="PSI_RSU"/>
    <property type="match status" value="1"/>
</dbReference>
<dbReference type="PANTHER" id="PTHR47683:SF4">
    <property type="entry name" value="PSEUDOURIDINE SYNTHASE"/>
    <property type="match status" value="1"/>
</dbReference>
<dbReference type="GO" id="GO:0000455">
    <property type="term" value="P:enzyme-directed rRNA pseudouridine synthesis"/>
    <property type="evidence" value="ECO:0007669"/>
    <property type="project" value="UniProtKB-ARBA"/>
</dbReference>
<gene>
    <name evidence="7" type="ORF">CD122_01450</name>
</gene>
<dbReference type="AlphaFoldDB" id="A0A2K3YVV7"/>
<name>A0A2K3YVV7_9STAP</name>
<organism evidence="7 8">
    <name type="scientific">Staphylococcus rostri</name>
    <dbReference type="NCBI Taxonomy" id="522262"/>
    <lineage>
        <taxon>Bacteria</taxon>
        <taxon>Bacillati</taxon>
        <taxon>Bacillota</taxon>
        <taxon>Bacilli</taxon>
        <taxon>Bacillales</taxon>
        <taxon>Staphylococcaceae</taxon>
        <taxon>Staphylococcus</taxon>
    </lineage>
</organism>
<dbReference type="InterPro" id="IPR050343">
    <property type="entry name" value="RsuA_PseudoU_synthase"/>
</dbReference>
<dbReference type="SMART" id="SM00363">
    <property type="entry name" value="S4"/>
    <property type="match status" value="1"/>
</dbReference>
<dbReference type="EC" id="5.4.99.-" evidence="5"/>
<dbReference type="Pfam" id="PF00849">
    <property type="entry name" value="PseudoU_synth_2"/>
    <property type="match status" value="1"/>
</dbReference>
<dbReference type="Gene3D" id="3.30.70.1560">
    <property type="entry name" value="Alpha-L RNA-binding motif"/>
    <property type="match status" value="1"/>
</dbReference>
<dbReference type="InterPro" id="IPR000748">
    <property type="entry name" value="PsdUridine_synth_RsuA/RluB/E/F"/>
</dbReference>
<dbReference type="OrthoDB" id="9807213at2"/>
<proteinExistence type="inferred from homology"/>
<dbReference type="InterPro" id="IPR042092">
    <property type="entry name" value="PsdUridine_s_RsuA/RluB/E/F_cat"/>
</dbReference>
<evidence type="ECO:0000256" key="1">
    <source>
        <dbReference type="ARBA" id="ARBA00008348"/>
    </source>
</evidence>
<dbReference type="InterPro" id="IPR006145">
    <property type="entry name" value="PsdUridine_synth_RsuA/RluA"/>
</dbReference>
<dbReference type="InterPro" id="IPR036986">
    <property type="entry name" value="S4_RNA-bd_sf"/>
</dbReference>
<evidence type="ECO:0000256" key="3">
    <source>
        <dbReference type="ARBA" id="ARBA00023235"/>
    </source>
</evidence>
<dbReference type="GO" id="GO:0120159">
    <property type="term" value="F:rRNA pseudouridine synthase activity"/>
    <property type="evidence" value="ECO:0007669"/>
    <property type="project" value="UniProtKB-ARBA"/>
</dbReference>
<dbReference type="SUPFAM" id="SSF55174">
    <property type="entry name" value="Alpha-L RNA-binding motif"/>
    <property type="match status" value="1"/>
</dbReference>
<dbReference type="GO" id="GO:0005829">
    <property type="term" value="C:cytosol"/>
    <property type="evidence" value="ECO:0007669"/>
    <property type="project" value="UniProtKB-ARBA"/>
</dbReference>
<accession>A0A2K3YVV7</accession>
<comment type="caution">
    <text evidence="7">The sequence shown here is derived from an EMBL/GenBank/DDBJ whole genome shotgun (WGS) entry which is preliminary data.</text>
</comment>
<feature type="domain" description="RNA-binding S4" evidence="6">
    <location>
        <begin position="1"/>
        <end position="61"/>
    </location>
</feature>
<dbReference type="FunFam" id="3.10.290.10:FF:000003">
    <property type="entry name" value="Pseudouridine synthase"/>
    <property type="match status" value="1"/>
</dbReference>
<sequence>MRLDKFLANMGVGTRNEVKVLLKKGQVKVNGDIVKSPKTKIDAAQDKVMVGGERIGYEPYVYLMLHKPAGVISATEDDIHRTVLDLIDDYKHLALFPVGRLDKDTEGLLLITNDGAFNHRIMSPNKHVPKRYYVELEKAIVPEAIEVFKAGIELKEGLLKPAELEILEPSNTARVTIHEGKYHQVKRMFHAVDNEVVYLKREAIGALALDPTLAKGDYRQLTPSEVALFED</sequence>
<comment type="similarity">
    <text evidence="1 5">Belongs to the pseudouridine synthase RsuA family.</text>
</comment>
<reference evidence="7 8" key="1">
    <citation type="submission" date="2017-08" db="EMBL/GenBank/DDBJ databases">
        <title>Draft genome sequences of 64 type strains of genus Staph aureus.</title>
        <authorList>
            <person name="Cole K."/>
            <person name="Golubchik T."/>
            <person name="Russell J."/>
            <person name="Foster D."/>
            <person name="Llewelyn M."/>
            <person name="Wilson D."/>
            <person name="Crook D."/>
            <person name="Paul J."/>
        </authorList>
    </citation>
    <scope>NUCLEOTIDE SEQUENCE [LARGE SCALE GENOMIC DNA]</scope>
    <source>
        <strain evidence="7 8">DSM 21968</strain>
    </source>
</reference>
<dbReference type="FunFam" id="3.30.70.1560:FF:000001">
    <property type="entry name" value="Pseudouridine synthase"/>
    <property type="match status" value="1"/>
</dbReference>
<evidence type="ECO:0000256" key="2">
    <source>
        <dbReference type="ARBA" id="ARBA00022884"/>
    </source>
</evidence>
<dbReference type="CDD" id="cd02553">
    <property type="entry name" value="PseudoU_synth_RsuA"/>
    <property type="match status" value="1"/>
</dbReference>
<keyword evidence="8" id="KW-1185">Reference proteome</keyword>
<dbReference type="GO" id="GO:0003723">
    <property type="term" value="F:RNA binding"/>
    <property type="evidence" value="ECO:0007669"/>
    <property type="project" value="UniProtKB-KW"/>
</dbReference>
<dbReference type="Pfam" id="PF01479">
    <property type="entry name" value="S4"/>
    <property type="match status" value="1"/>
</dbReference>
<dbReference type="NCBIfam" id="TIGR00093">
    <property type="entry name" value="pseudouridine synthase"/>
    <property type="match status" value="1"/>
</dbReference>
<evidence type="ECO:0000313" key="7">
    <source>
        <dbReference type="EMBL" id="PNZ29732.1"/>
    </source>
</evidence>
<protein>
    <recommendedName>
        <fullName evidence="5">Pseudouridine synthase</fullName>
        <ecNumber evidence="5">5.4.99.-</ecNumber>
    </recommendedName>
</protein>
<evidence type="ECO:0000313" key="8">
    <source>
        <dbReference type="Proteomes" id="UP000242752"/>
    </source>
</evidence>
<dbReference type="CDD" id="cd00165">
    <property type="entry name" value="S4"/>
    <property type="match status" value="1"/>
</dbReference>
<dbReference type="Proteomes" id="UP000242752">
    <property type="component" value="Unassembled WGS sequence"/>
</dbReference>
<dbReference type="InterPro" id="IPR002942">
    <property type="entry name" value="S4_RNA-bd"/>
</dbReference>
<evidence type="ECO:0000256" key="4">
    <source>
        <dbReference type="PROSITE-ProRule" id="PRU00182"/>
    </source>
</evidence>
<dbReference type="PANTHER" id="PTHR47683">
    <property type="entry name" value="PSEUDOURIDINE SYNTHASE FAMILY PROTEIN-RELATED"/>
    <property type="match status" value="1"/>
</dbReference>
<dbReference type="Gene3D" id="3.10.290.10">
    <property type="entry name" value="RNA-binding S4 domain"/>
    <property type="match status" value="1"/>
</dbReference>
<dbReference type="InterPro" id="IPR018496">
    <property type="entry name" value="PsdUridine_synth_RsuA/RluB_CS"/>
</dbReference>
<dbReference type="Gene3D" id="3.30.70.580">
    <property type="entry name" value="Pseudouridine synthase I, catalytic domain, N-terminal subdomain"/>
    <property type="match status" value="1"/>
</dbReference>
<dbReference type="RefSeq" id="WP_103357247.1">
    <property type="nucleotide sequence ID" value="NZ_CP113107.1"/>
</dbReference>
<dbReference type="SUPFAM" id="SSF55120">
    <property type="entry name" value="Pseudouridine synthase"/>
    <property type="match status" value="1"/>
</dbReference>
<dbReference type="EMBL" id="PPRF01000013">
    <property type="protein sequence ID" value="PNZ29732.1"/>
    <property type="molecule type" value="Genomic_DNA"/>
</dbReference>
<keyword evidence="2 4" id="KW-0694">RNA-binding</keyword>
<dbReference type="InterPro" id="IPR020094">
    <property type="entry name" value="TruA/RsuA/RluB/E/F_N"/>
</dbReference>
<keyword evidence="3 5" id="KW-0413">Isomerase</keyword>
<dbReference type="InterPro" id="IPR020103">
    <property type="entry name" value="PsdUridine_synth_cat_dom_sf"/>
</dbReference>
<evidence type="ECO:0000256" key="5">
    <source>
        <dbReference type="RuleBase" id="RU003887"/>
    </source>
</evidence>
<evidence type="ECO:0000259" key="6">
    <source>
        <dbReference type="SMART" id="SM00363"/>
    </source>
</evidence>
<dbReference type="PROSITE" id="PS50889">
    <property type="entry name" value="S4"/>
    <property type="match status" value="1"/>
</dbReference>